<dbReference type="KEGG" id="gfe:Gferi_09985"/>
<sequence length="151" mass="17694">MDDMDMKILKLLNERGRISHEEISKILHISRPAIHQRISKLEDRGILRGYTAQINWKALGYQIKVLIFIKFHSHVFDRITEQIMKIQVPNTCVEDFYRLAGEWCAVIKVRACSPDDITVLIDEICKIEGIRETSTTFILSTLMENEDRYKK</sequence>
<dbReference type="Pfam" id="PF13404">
    <property type="entry name" value="HTH_AsnC-type"/>
    <property type="match status" value="1"/>
</dbReference>
<dbReference type="InterPro" id="IPR019888">
    <property type="entry name" value="Tscrpt_reg_AsnC-like"/>
</dbReference>
<dbReference type="InterPro" id="IPR036390">
    <property type="entry name" value="WH_DNA-bd_sf"/>
</dbReference>
<dbReference type="Gene3D" id="3.30.70.920">
    <property type="match status" value="1"/>
</dbReference>
<dbReference type="OrthoDB" id="66249at2"/>
<evidence type="ECO:0000256" key="3">
    <source>
        <dbReference type="ARBA" id="ARBA00023163"/>
    </source>
</evidence>
<dbReference type="Gene3D" id="1.10.10.10">
    <property type="entry name" value="Winged helix-like DNA-binding domain superfamily/Winged helix DNA-binding domain"/>
    <property type="match status" value="1"/>
</dbReference>
<dbReference type="InterPro" id="IPR011008">
    <property type="entry name" value="Dimeric_a/b-barrel"/>
</dbReference>
<dbReference type="PANTHER" id="PTHR30154:SF34">
    <property type="entry name" value="TRANSCRIPTIONAL REGULATOR AZLB"/>
    <property type="match status" value="1"/>
</dbReference>
<evidence type="ECO:0000259" key="4">
    <source>
        <dbReference type="PROSITE" id="PS50956"/>
    </source>
</evidence>
<dbReference type="PROSITE" id="PS50956">
    <property type="entry name" value="HTH_ASNC_2"/>
    <property type="match status" value="1"/>
</dbReference>
<dbReference type="CDD" id="cd00090">
    <property type="entry name" value="HTH_ARSR"/>
    <property type="match status" value="1"/>
</dbReference>
<evidence type="ECO:0000313" key="5">
    <source>
        <dbReference type="EMBL" id="AOT69880.1"/>
    </source>
</evidence>
<keyword evidence="2" id="KW-0238">DNA-binding</keyword>
<protein>
    <submittedName>
        <fullName evidence="5">Transcriptional regulator</fullName>
    </submittedName>
</protein>
<dbReference type="EMBL" id="CP017269">
    <property type="protein sequence ID" value="AOT69880.1"/>
    <property type="molecule type" value="Genomic_DNA"/>
</dbReference>
<reference evidence="5 6" key="1">
    <citation type="submission" date="2016-09" db="EMBL/GenBank/DDBJ databases">
        <title>Genomic analysis reveals versatility of anaerobic energy metabolism of Geosporobacter ferrireducens IRF9 of phylum Firmicutes.</title>
        <authorList>
            <person name="Kim S.-J."/>
        </authorList>
    </citation>
    <scope>NUCLEOTIDE SEQUENCE [LARGE SCALE GENOMIC DNA]</scope>
    <source>
        <strain evidence="5 6">IRF9</strain>
    </source>
</reference>
<accession>A0A1D8GG45</accession>
<evidence type="ECO:0000313" key="6">
    <source>
        <dbReference type="Proteomes" id="UP000095743"/>
    </source>
</evidence>
<dbReference type="GO" id="GO:0043200">
    <property type="term" value="P:response to amino acid"/>
    <property type="evidence" value="ECO:0007669"/>
    <property type="project" value="TreeGrafter"/>
</dbReference>
<dbReference type="PANTHER" id="PTHR30154">
    <property type="entry name" value="LEUCINE-RESPONSIVE REGULATORY PROTEIN"/>
    <property type="match status" value="1"/>
</dbReference>
<name>A0A1D8GG45_9FIRM</name>
<dbReference type="InterPro" id="IPR000485">
    <property type="entry name" value="AsnC-type_HTH_dom"/>
</dbReference>
<evidence type="ECO:0000256" key="2">
    <source>
        <dbReference type="ARBA" id="ARBA00023125"/>
    </source>
</evidence>
<dbReference type="SUPFAM" id="SSF54909">
    <property type="entry name" value="Dimeric alpha+beta barrel"/>
    <property type="match status" value="1"/>
</dbReference>
<dbReference type="RefSeq" id="WP_069976022.1">
    <property type="nucleotide sequence ID" value="NZ_CP017269.1"/>
</dbReference>
<dbReference type="STRING" id="1424294.Gferi_09985"/>
<proteinExistence type="predicted"/>
<dbReference type="Pfam" id="PF01037">
    <property type="entry name" value="AsnC_trans_reg"/>
    <property type="match status" value="1"/>
</dbReference>
<dbReference type="InterPro" id="IPR019887">
    <property type="entry name" value="Tscrpt_reg_AsnC/Lrp_C"/>
</dbReference>
<dbReference type="InterPro" id="IPR036388">
    <property type="entry name" value="WH-like_DNA-bd_sf"/>
</dbReference>
<keyword evidence="3" id="KW-0804">Transcription</keyword>
<evidence type="ECO:0000256" key="1">
    <source>
        <dbReference type="ARBA" id="ARBA00023015"/>
    </source>
</evidence>
<dbReference type="Proteomes" id="UP000095743">
    <property type="component" value="Chromosome"/>
</dbReference>
<organism evidence="5 6">
    <name type="scientific">Geosporobacter ferrireducens</name>
    <dbReference type="NCBI Taxonomy" id="1424294"/>
    <lineage>
        <taxon>Bacteria</taxon>
        <taxon>Bacillati</taxon>
        <taxon>Bacillota</taxon>
        <taxon>Clostridia</taxon>
        <taxon>Peptostreptococcales</taxon>
        <taxon>Thermotaleaceae</taxon>
        <taxon>Geosporobacter</taxon>
    </lineage>
</organism>
<dbReference type="AlphaFoldDB" id="A0A1D8GG45"/>
<keyword evidence="1" id="KW-0805">Transcription regulation</keyword>
<dbReference type="GO" id="GO:0005829">
    <property type="term" value="C:cytosol"/>
    <property type="evidence" value="ECO:0007669"/>
    <property type="project" value="TreeGrafter"/>
</dbReference>
<gene>
    <name evidence="5" type="ORF">Gferi_09985</name>
</gene>
<keyword evidence="6" id="KW-1185">Reference proteome</keyword>
<dbReference type="SMART" id="SM00344">
    <property type="entry name" value="HTH_ASNC"/>
    <property type="match status" value="1"/>
</dbReference>
<dbReference type="GO" id="GO:0043565">
    <property type="term" value="F:sequence-specific DNA binding"/>
    <property type="evidence" value="ECO:0007669"/>
    <property type="project" value="InterPro"/>
</dbReference>
<dbReference type="PRINTS" id="PR00033">
    <property type="entry name" value="HTHASNC"/>
</dbReference>
<dbReference type="SUPFAM" id="SSF46785">
    <property type="entry name" value="Winged helix' DNA-binding domain"/>
    <property type="match status" value="1"/>
</dbReference>
<dbReference type="InterPro" id="IPR011991">
    <property type="entry name" value="ArsR-like_HTH"/>
</dbReference>
<feature type="domain" description="HTH asnC-type" evidence="4">
    <location>
        <begin position="1"/>
        <end position="62"/>
    </location>
</feature>